<accession>A0A4Z1T158</accession>
<evidence type="ECO:0000313" key="1">
    <source>
        <dbReference type="EMBL" id="TNJ29438.1"/>
    </source>
</evidence>
<reference evidence="1 2" key="1">
    <citation type="submission" date="2019-05" db="EMBL/GenBank/DDBJ databases">
        <title>The compact genome of Giardia muris reveals important steps in the evolution of intestinal protozoan parasites.</title>
        <authorList>
            <person name="Xu F."/>
            <person name="Jimenez-Gonzalez A."/>
            <person name="Einarsson E."/>
            <person name="Astvaldsson A."/>
            <person name="Peirasmaki D."/>
            <person name="Eckmann L."/>
            <person name="Andersson J.O."/>
            <person name="Svard S.G."/>
            <person name="Jerlstrom-Hultqvist J."/>
        </authorList>
    </citation>
    <scope>NUCLEOTIDE SEQUENCE [LARGE SCALE GENOMIC DNA]</scope>
    <source>
        <strain evidence="1 2">Roberts-Thomson</strain>
    </source>
</reference>
<dbReference type="Proteomes" id="UP000315496">
    <property type="component" value="Chromosome 1"/>
</dbReference>
<sequence>MSGSGNGNGLVALLFTQHGYILQVAVTPEHERTLEADTFIPITRCITFLLLTGETRLSIIPVRGYYAITLSIGHLCGAILYGLKESKPSSEVVSKVLVRLQLTLSIIHHQSGAYILDSLDYLDHLAGLLEKQSGVHGIGTEPLTDKTEDRFYKCQSLYAKMAPHLNHNDLLYFRMMAKSLFLGQEGPLQYDENDLSEACLLFMSAVPSFGIAFIGLSSNTITRPSPSLILDIHGSSLNRVLSYDPELCKELCVLANISAQIGRENLSSGSDPTDSHELVHPSTFLCGPFQVVCQPIIPISSTYPDFRLCLITVLCDQISNDAPRAEQCTEFSTRLRYTPSNFHRPLHTLSFTIISPFLSFLETGLNKGSIEGRITPLLARPAVQTHTRRIVGSIILKSRRTPITDAIETEGDMTLEDLQHKEHKGKHSS</sequence>
<gene>
    <name evidence="1" type="ORF">GMRT_10270</name>
</gene>
<proteinExistence type="predicted"/>
<comment type="caution">
    <text evidence="1">The sequence shown here is derived from an EMBL/GenBank/DDBJ whole genome shotgun (WGS) entry which is preliminary data.</text>
</comment>
<dbReference type="EMBL" id="VDLU01000001">
    <property type="protein sequence ID" value="TNJ29438.1"/>
    <property type="molecule type" value="Genomic_DNA"/>
</dbReference>
<evidence type="ECO:0000313" key="2">
    <source>
        <dbReference type="Proteomes" id="UP000315496"/>
    </source>
</evidence>
<keyword evidence="2" id="KW-1185">Reference proteome</keyword>
<organism evidence="1 2">
    <name type="scientific">Giardia muris</name>
    <dbReference type="NCBI Taxonomy" id="5742"/>
    <lineage>
        <taxon>Eukaryota</taxon>
        <taxon>Metamonada</taxon>
        <taxon>Diplomonadida</taxon>
        <taxon>Hexamitidae</taxon>
        <taxon>Giardiinae</taxon>
        <taxon>Giardia</taxon>
    </lineage>
</organism>
<dbReference type="VEuPathDB" id="GiardiaDB:GMRT_10270"/>
<dbReference type="AlphaFoldDB" id="A0A4Z1T158"/>
<protein>
    <submittedName>
        <fullName evidence="1">Uncharacterized protein</fullName>
    </submittedName>
</protein>
<dbReference type="OrthoDB" id="10251067at2759"/>
<name>A0A4Z1T158_GIAMU</name>